<accession>A0A9D4CR55</accession>
<gene>
    <name evidence="2" type="ORF">DPMN_056124</name>
</gene>
<feature type="compositionally biased region" description="Basic and acidic residues" evidence="1">
    <location>
        <begin position="1"/>
        <end position="12"/>
    </location>
</feature>
<sequence length="197" mass="22162">MEDEDKPKDKFQVDPISPSPVNSHGDNLLESICSDSEANTIPTSTLPYTTGLYASTLPYMWNTKSQLTASPYLLSGQSSDKFPGLNLEKTQPSTGLSTSVPALPNFRKRARTPLLDEKMEDCCCAKIQNLEKTITANTNRLETLINNKHDDVLDALTKTLQYQQELFNAYINHKQEDQTLKNYLIKISETTLDMLKK</sequence>
<comment type="caution">
    <text evidence="2">The sequence shown here is derived from an EMBL/GenBank/DDBJ whole genome shotgun (WGS) entry which is preliminary data.</text>
</comment>
<keyword evidence="3" id="KW-1185">Reference proteome</keyword>
<organism evidence="2 3">
    <name type="scientific">Dreissena polymorpha</name>
    <name type="common">Zebra mussel</name>
    <name type="synonym">Mytilus polymorpha</name>
    <dbReference type="NCBI Taxonomy" id="45954"/>
    <lineage>
        <taxon>Eukaryota</taxon>
        <taxon>Metazoa</taxon>
        <taxon>Spiralia</taxon>
        <taxon>Lophotrochozoa</taxon>
        <taxon>Mollusca</taxon>
        <taxon>Bivalvia</taxon>
        <taxon>Autobranchia</taxon>
        <taxon>Heteroconchia</taxon>
        <taxon>Euheterodonta</taxon>
        <taxon>Imparidentia</taxon>
        <taxon>Neoheterodontei</taxon>
        <taxon>Myida</taxon>
        <taxon>Dreissenoidea</taxon>
        <taxon>Dreissenidae</taxon>
        <taxon>Dreissena</taxon>
    </lineage>
</organism>
<feature type="region of interest" description="Disordered" evidence="1">
    <location>
        <begin position="1"/>
        <end position="24"/>
    </location>
</feature>
<dbReference type="EMBL" id="JAIWYP010000012">
    <property type="protein sequence ID" value="KAH3730143.1"/>
    <property type="molecule type" value="Genomic_DNA"/>
</dbReference>
<evidence type="ECO:0000256" key="1">
    <source>
        <dbReference type="SAM" id="MobiDB-lite"/>
    </source>
</evidence>
<dbReference type="Proteomes" id="UP000828390">
    <property type="component" value="Unassembled WGS sequence"/>
</dbReference>
<dbReference type="AlphaFoldDB" id="A0A9D4CR55"/>
<evidence type="ECO:0000313" key="3">
    <source>
        <dbReference type="Proteomes" id="UP000828390"/>
    </source>
</evidence>
<name>A0A9D4CR55_DREPO</name>
<evidence type="ECO:0000313" key="2">
    <source>
        <dbReference type="EMBL" id="KAH3730143.1"/>
    </source>
</evidence>
<protein>
    <submittedName>
        <fullName evidence="2">Uncharacterized protein</fullName>
    </submittedName>
</protein>
<reference evidence="2" key="1">
    <citation type="journal article" date="2019" name="bioRxiv">
        <title>The Genome of the Zebra Mussel, Dreissena polymorpha: A Resource for Invasive Species Research.</title>
        <authorList>
            <person name="McCartney M.A."/>
            <person name="Auch B."/>
            <person name="Kono T."/>
            <person name="Mallez S."/>
            <person name="Zhang Y."/>
            <person name="Obille A."/>
            <person name="Becker A."/>
            <person name="Abrahante J.E."/>
            <person name="Garbe J."/>
            <person name="Badalamenti J.P."/>
            <person name="Herman A."/>
            <person name="Mangelson H."/>
            <person name="Liachko I."/>
            <person name="Sullivan S."/>
            <person name="Sone E.D."/>
            <person name="Koren S."/>
            <person name="Silverstein K.A.T."/>
            <person name="Beckman K.B."/>
            <person name="Gohl D.M."/>
        </authorList>
    </citation>
    <scope>NUCLEOTIDE SEQUENCE</scope>
    <source>
        <strain evidence="2">Duluth1</strain>
        <tissue evidence="2">Whole animal</tissue>
    </source>
</reference>
<proteinExistence type="predicted"/>
<reference evidence="2" key="2">
    <citation type="submission" date="2020-11" db="EMBL/GenBank/DDBJ databases">
        <authorList>
            <person name="McCartney M.A."/>
            <person name="Auch B."/>
            <person name="Kono T."/>
            <person name="Mallez S."/>
            <person name="Becker A."/>
            <person name="Gohl D.M."/>
            <person name="Silverstein K.A.T."/>
            <person name="Koren S."/>
            <person name="Bechman K.B."/>
            <person name="Herman A."/>
            <person name="Abrahante J.E."/>
            <person name="Garbe J."/>
        </authorList>
    </citation>
    <scope>NUCLEOTIDE SEQUENCE</scope>
    <source>
        <strain evidence="2">Duluth1</strain>
        <tissue evidence="2">Whole animal</tissue>
    </source>
</reference>